<keyword evidence="2" id="KW-0813">Transport</keyword>
<sequence>MIKAGAPADRGADGGEAGQAHGSCPVPAQSLPGSSRRKMHSAPAVLRHGTRGQATTDAGPDACTFAPSCLNGAGLTHPSAPEITYRLRALPQTDPNSPSKTETSAAPETDGAAGQLSQPELSAEPPAPQEPPKPAPVKTEAKAAVKAAANKPAHMSSRELLGWLWRGYLRHYMALLALAVVFMLIEGGTVGALSYMMQPMFDLVFVEGNTNALFWVSLAFLIIFSMRGMASVCQKVILSKISQTSAAHMRKDMLARLIRQDPSFHQVHPPGFLIQRVQSDVMAINSVWQAIITGAGRDVTQLVAVLAVAVSVDWRWTLIMLIGLPMLLLPLAAVQRYVRRKASQARDLGASLATRLDEIFHGIVPIKLNNLEDYQTNRFGGHMDQFVRSEVRASFGVASTTGMIDIMAGLGVMGVVLYGGTEIIEGKKSVGEFMSFFTAIGLAFDPMRRLASISGTWQAAAAAMERIKELMDAPIKLVSPATPKAAPKGLPEVALKDVTLRYGESDVLRQLSLVAEAGKTTALVGASGAGKSTIFNLLTRLVDPQEGDVTVGGVPVRDLELNDLRSLFSVVTQEALLFDETLRENILLGRTDVSDEKLEEVLKASHVSDFLPKLANGLDTLVGPRGSALSGGQRQRVVIARALLRDTPILLLDEATSALDAQSEKVVQQALEKLSGGRTTLVIAHRLSTIRNADKIVVMERGQVMDQGTHEELLERGGIYADLYRLQFQDGKTLVDREGVAAQVPGDTRNSNEQSPWFRRLARRIFG</sequence>
<dbReference type="SMART" id="SM00382">
    <property type="entry name" value="AAA"/>
    <property type="match status" value="1"/>
</dbReference>
<dbReference type="EC" id="3.6.3.-" evidence="13"/>
<dbReference type="Gene3D" id="1.20.1560.10">
    <property type="entry name" value="ABC transporter type 1, transmembrane domain"/>
    <property type="match status" value="1"/>
</dbReference>
<keyword evidence="14" id="KW-1185">Reference proteome</keyword>
<evidence type="ECO:0000256" key="8">
    <source>
        <dbReference type="ARBA" id="ARBA00023136"/>
    </source>
</evidence>
<feature type="region of interest" description="Disordered" evidence="9">
    <location>
        <begin position="90"/>
        <end position="150"/>
    </location>
</feature>
<dbReference type="InterPro" id="IPR017871">
    <property type="entry name" value="ABC_transporter-like_CS"/>
</dbReference>
<feature type="compositionally biased region" description="Pro residues" evidence="9">
    <location>
        <begin position="125"/>
        <end position="135"/>
    </location>
</feature>
<reference evidence="14" key="1">
    <citation type="submission" date="2015-05" db="EMBL/GenBank/DDBJ databases">
        <authorList>
            <person name="Rodrigo-Torres Lidia"/>
            <person name="Arahal R.David."/>
        </authorList>
    </citation>
    <scope>NUCLEOTIDE SEQUENCE [LARGE SCALE GENOMIC DNA]</scope>
    <source>
        <strain evidence="14">CECT 7321</strain>
    </source>
</reference>
<feature type="domain" description="ABC transporter" evidence="11">
    <location>
        <begin position="493"/>
        <end position="726"/>
    </location>
</feature>
<name>A0A0H5D3Y9_9RHOB</name>
<dbReference type="EMBL" id="CVRL01000035">
    <property type="protein sequence ID" value="CRL11816.1"/>
    <property type="molecule type" value="Genomic_DNA"/>
</dbReference>
<dbReference type="STRING" id="481446.NIT7645_03715"/>
<gene>
    <name evidence="13" type="primary">msbA</name>
    <name evidence="13" type="ORF">NIT7321_02686</name>
</gene>
<dbReference type="AlphaFoldDB" id="A0A0H5D3Y9"/>
<dbReference type="Pfam" id="PF00005">
    <property type="entry name" value="ABC_tran"/>
    <property type="match status" value="1"/>
</dbReference>
<dbReference type="GO" id="GO:0005524">
    <property type="term" value="F:ATP binding"/>
    <property type="evidence" value="ECO:0007669"/>
    <property type="project" value="UniProtKB-KW"/>
</dbReference>
<keyword evidence="13" id="KW-0378">Hydrolase</keyword>
<feature type="region of interest" description="Disordered" evidence="9">
    <location>
        <begin position="1"/>
        <end position="59"/>
    </location>
</feature>
<dbReference type="PANTHER" id="PTHR43394">
    <property type="entry name" value="ATP-DEPENDENT PERMEASE MDL1, MITOCHONDRIAL"/>
    <property type="match status" value="1"/>
</dbReference>
<evidence type="ECO:0000256" key="7">
    <source>
        <dbReference type="ARBA" id="ARBA00022989"/>
    </source>
</evidence>
<dbReference type="FunFam" id="3.40.50.300:FF:000221">
    <property type="entry name" value="Multidrug ABC transporter ATP-binding protein"/>
    <property type="match status" value="1"/>
</dbReference>
<feature type="transmembrane region" description="Helical" evidence="10">
    <location>
        <begin position="212"/>
        <end position="230"/>
    </location>
</feature>
<evidence type="ECO:0000313" key="13">
    <source>
        <dbReference type="EMBL" id="CRL11816.1"/>
    </source>
</evidence>
<dbReference type="Proteomes" id="UP000043764">
    <property type="component" value="Unassembled WGS sequence"/>
</dbReference>
<evidence type="ECO:0000256" key="2">
    <source>
        <dbReference type="ARBA" id="ARBA00022448"/>
    </source>
</evidence>
<keyword evidence="3" id="KW-1003">Cell membrane</keyword>
<dbReference type="SUPFAM" id="SSF52540">
    <property type="entry name" value="P-loop containing nucleoside triphosphate hydrolases"/>
    <property type="match status" value="1"/>
</dbReference>
<dbReference type="InterPro" id="IPR003593">
    <property type="entry name" value="AAA+_ATPase"/>
</dbReference>
<feature type="compositionally biased region" description="Low complexity" evidence="9">
    <location>
        <begin position="136"/>
        <end position="150"/>
    </location>
</feature>
<evidence type="ECO:0000256" key="1">
    <source>
        <dbReference type="ARBA" id="ARBA00004651"/>
    </source>
</evidence>
<dbReference type="PROSITE" id="PS00211">
    <property type="entry name" value="ABC_TRANSPORTER_1"/>
    <property type="match status" value="1"/>
</dbReference>
<dbReference type="InterPro" id="IPR003439">
    <property type="entry name" value="ABC_transporter-like_ATP-bd"/>
</dbReference>
<dbReference type="GO" id="GO:0005886">
    <property type="term" value="C:plasma membrane"/>
    <property type="evidence" value="ECO:0007669"/>
    <property type="project" value="UniProtKB-SubCell"/>
</dbReference>
<evidence type="ECO:0000256" key="5">
    <source>
        <dbReference type="ARBA" id="ARBA00022741"/>
    </source>
</evidence>
<dbReference type="GO" id="GO:0016887">
    <property type="term" value="F:ATP hydrolysis activity"/>
    <property type="evidence" value="ECO:0007669"/>
    <property type="project" value="InterPro"/>
</dbReference>
<feature type="transmembrane region" description="Helical" evidence="10">
    <location>
        <begin position="316"/>
        <end position="334"/>
    </location>
</feature>
<keyword evidence="4 10" id="KW-0812">Transmembrane</keyword>
<feature type="transmembrane region" description="Helical" evidence="10">
    <location>
        <begin position="286"/>
        <end position="310"/>
    </location>
</feature>
<feature type="domain" description="ABC transmembrane type-1" evidence="12">
    <location>
        <begin position="177"/>
        <end position="459"/>
    </location>
</feature>
<proteinExistence type="predicted"/>
<evidence type="ECO:0000256" key="9">
    <source>
        <dbReference type="SAM" id="MobiDB-lite"/>
    </source>
</evidence>
<evidence type="ECO:0000256" key="10">
    <source>
        <dbReference type="SAM" id="Phobius"/>
    </source>
</evidence>
<dbReference type="PROSITE" id="PS50929">
    <property type="entry name" value="ABC_TM1F"/>
    <property type="match status" value="1"/>
</dbReference>
<evidence type="ECO:0000259" key="11">
    <source>
        <dbReference type="PROSITE" id="PS50893"/>
    </source>
</evidence>
<evidence type="ECO:0000256" key="4">
    <source>
        <dbReference type="ARBA" id="ARBA00022692"/>
    </source>
</evidence>
<evidence type="ECO:0000313" key="14">
    <source>
        <dbReference type="Proteomes" id="UP000043764"/>
    </source>
</evidence>
<keyword evidence="6 13" id="KW-0067">ATP-binding</keyword>
<dbReference type="Gene3D" id="3.40.50.300">
    <property type="entry name" value="P-loop containing nucleotide triphosphate hydrolases"/>
    <property type="match status" value="1"/>
</dbReference>
<dbReference type="PANTHER" id="PTHR43394:SF1">
    <property type="entry name" value="ATP-BINDING CASSETTE SUB-FAMILY B MEMBER 10, MITOCHONDRIAL"/>
    <property type="match status" value="1"/>
</dbReference>
<evidence type="ECO:0000256" key="6">
    <source>
        <dbReference type="ARBA" id="ARBA00022840"/>
    </source>
</evidence>
<dbReference type="SUPFAM" id="SSF90123">
    <property type="entry name" value="ABC transporter transmembrane region"/>
    <property type="match status" value="1"/>
</dbReference>
<evidence type="ECO:0000256" key="3">
    <source>
        <dbReference type="ARBA" id="ARBA00022475"/>
    </source>
</evidence>
<dbReference type="InterPro" id="IPR036640">
    <property type="entry name" value="ABC1_TM_sf"/>
</dbReference>
<evidence type="ECO:0000259" key="12">
    <source>
        <dbReference type="PROSITE" id="PS50929"/>
    </source>
</evidence>
<feature type="transmembrane region" description="Helical" evidence="10">
    <location>
        <begin position="172"/>
        <end position="192"/>
    </location>
</feature>
<comment type="subcellular location">
    <subcellularLocation>
        <location evidence="1">Cell membrane</location>
        <topology evidence="1">Multi-pass membrane protein</topology>
    </subcellularLocation>
</comment>
<organism evidence="13 14">
    <name type="scientific">Phaeobacter italicus</name>
    <dbReference type="NCBI Taxonomy" id="481446"/>
    <lineage>
        <taxon>Bacteria</taxon>
        <taxon>Pseudomonadati</taxon>
        <taxon>Pseudomonadota</taxon>
        <taxon>Alphaproteobacteria</taxon>
        <taxon>Rhodobacterales</taxon>
        <taxon>Roseobacteraceae</taxon>
        <taxon>Phaeobacter</taxon>
    </lineage>
</organism>
<dbReference type="PROSITE" id="PS50893">
    <property type="entry name" value="ABC_TRANSPORTER_2"/>
    <property type="match status" value="1"/>
</dbReference>
<keyword evidence="5" id="KW-0547">Nucleotide-binding</keyword>
<keyword evidence="7 10" id="KW-1133">Transmembrane helix</keyword>
<accession>A0A0H5D3Y9</accession>
<feature type="compositionally biased region" description="Polar residues" evidence="9">
    <location>
        <begin position="93"/>
        <end position="106"/>
    </location>
</feature>
<dbReference type="InterPro" id="IPR039421">
    <property type="entry name" value="Type_1_exporter"/>
</dbReference>
<dbReference type="CDD" id="cd18552">
    <property type="entry name" value="ABC_6TM_MsbA_like"/>
    <property type="match status" value="1"/>
</dbReference>
<protein>
    <submittedName>
        <fullName evidence="13">Lipid A export ATP-binding/permease protein MsbA</fullName>
        <ecNumber evidence="13">3.6.3.-</ecNumber>
    </submittedName>
</protein>
<dbReference type="InterPro" id="IPR011527">
    <property type="entry name" value="ABC1_TM_dom"/>
</dbReference>
<dbReference type="InterPro" id="IPR027417">
    <property type="entry name" value="P-loop_NTPase"/>
</dbReference>
<dbReference type="GO" id="GO:0015421">
    <property type="term" value="F:ABC-type oligopeptide transporter activity"/>
    <property type="evidence" value="ECO:0007669"/>
    <property type="project" value="TreeGrafter"/>
</dbReference>
<keyword evidence="8 10" id="KW-0472">Membrane</keyword>
<dbReference type="Pfam" id="PF00664">
    <property type="entry name" value="ABC_membrane"/>
    <property type="match status" value="1"/>
</dbReference>